<name>A0A9W7YFU5_9FUNG</name>
<evidence type="ECO:0000259" key="9">
    <source>
        <dbReference type="PROSITE" id="PS50255"/>
    </source>
</evidence>
<reference evidence="10" key="1">
    <citation type="submission" date="2022-07" db="EMBL/GenBank/DDBJ databases">
        <title>Phylogenomic reconstructions and comparative analyses of Kickxellomycotina fungi.</title>
        <authorList>
            <person name="Reynolds N.K."/>
            <person name="Stajich J.E."/>
            <person name="Barry K."/>
            <person name="Grigoriev I.V."/>
            <person name="Crous P."/>
            <person name="Smith M.E."/>
        </authorList>
    </citation>
    <scope>NUCLEOTIDE SEQUENCE</scope>
    <source>
        <strain evidence="10">BCRC 34381</strain>
    </source>
</reference>
<evidence type="ECO:0000256" key="3">
    <source>
        <dbReference type="ARBA" id="ARBA00022692"/>
    </source>
</evidence>
<dbReference type="SUPFAM" id="SSF55856">
    <property type="entry name" value="Cytochrome b5-like heme/steroid binding domain"/>
    <property type="match status" value="1"/>
</dbReference>
<dbReference type="GO" id="GO:0016020">
    <property type="term" value="C:membrane"/>
    <property type="evidence" value="ECO:0007669"/>
    <property type="project" value="UniProtKB-SubCell"/>
</dbReference>
<proteinExistence type="inferred from homology"/>
<dbReference type="PANTHER" id="PTHR19359">
    <property type="entry name" value="CYTOCHROME B5"/>
    <property type="match status" value="1"/>
</dbReference>
<evidence type="ECO:0000256" key="6">
    <source>
        <dbReference type="ARBA" id="ARBA00023136"/>
    </source>
</evidence>
<comment type="subcellular location">
    <subcellularLocation>
        <location evidence="1">Membrane</location>
    </subcellularLocation>
</comment>
<dbReference type="EMBL" id="JANBOI010000303">
    <property type="protein sequence ID" value="KAJ1731669.1"/>
    <property type="molecule type" value="Genomic_DNA"/>
</dbReference>
<feature type="domain" description="Cytochrome b5 heme-binding" evidence="9">
    <location>
        <begin position="8"/>
        <end position="84"/>
    </location>
</feature>
<evidence type="ECO:0000313" key="11">
    <source>
        <dbReference type="Proteomes" id="UP001143981"/>
    </source>
</evidence>
<evidence type="ECO:0000256" key="5">
    <source>
        <dbReference type="ARBA" id="ARBA00023004"/>
    </source>
</evidence>
<dbReference type="Proteomes" id="UP001143981">
    <property type="component" value="Unassembled WGS sequence"/>
</dbReference>
<protein>
    <recommendedName>
        <fullName evidence="9">Cytochrome b5 heme-binding domain-containing protein</fullName>
    </recommendedName>
</protein>
<evidence type="ECO:0000256" key="2">
    <source>
        <dbReference type="ARBA" id="ARBA00022617"/>
    </source>
</evidence>
<dbReference type="PROSITE" id="PS00191">
    <property type="entry name" value="CYTOCHROME_B5_1"/>
    <property type="match status" value="1"/>
</dbReference>
<dbReference type="Gene3D" id="3.10.120.10">
    <property type="entry name" value="Cytochrome b5-like heme/steroid binding domain"/>
    <property type="match status" value="1"/>
</dbReference>
<dbReference type="InterPro" id="IPR001199">
    <property type="entry name" value="Cyt_B5-like_heme/steroid-bd"/>
</dbReference>
<dbReference type="FunFam" id="3.10.120.10:FF:000002">
    <property type="entry name" value="Cytochrome b5 type B"/>
    <property type="match status" value="1"/>
</dbReference>
<dbReference type="InterPro" id="IPR036400">
    <property type="entry name" value="Cyt_B5-like_heme/steroid_sf"/>
</dbReference>
<feature type="transmembrane region" description="Helical" evidence="8">
    <location>
        <begin position="114"/>
        <end position="132"/>
    </location>
</feature>
<evidence type="ECO:0000256" key="7">
    <source>
        <dbReference type="ARBA" id="ARBA00038168"/>
    </source>
</evidence>
<sequence length="133" mass="14527">MTDTPSKPKTFVAADIAVHNKRKDVWIVISNRVYDVTKFLEEHPGGEEVILEYAGRDATEAFEDIGHSEDARDMLKDFFIGVLEGEAPTAATQAGSSAGSEHGRLRTKQNSGSWGLLVPLAFAAALVAYKWYA</sequence>
<dbReference type="InterPro" id="IPR050668">
    <property type="entry name" value="Cytochrome_b5"/>
</dbReference>
<keyword evidence="2 8" id="KW-0349">Heme</keyword>
<comment type="caution">
    <text evidence="10">The sequence shown here is derived from an EMBL/GenBank/DDBJ whole genome shotgun (WGS) entry which is preliminary data.</text>
</comment>
<comment type="similarity">
    <text evidence="7 8">Belongs to the cytochrome b5 family.</text>
</comment>
<evidence type="ECO:0000256" key="8">
    <source>
        <dbReference type="RuleBase" id="RU362121"/>
    </source>
</evidence>
<dbReference type="PRINTS" id="PR00363">
    <property type="entry name" value="CYTOCHROMEB5"/>
</dbReference>
<dbReference type="OrthoDB" id="260519at2759"/>
<keyword evidence="11" id="KW-1185">Reference proteome</keyword>
<evidence type="ECO:0000256" key="4">
    <source>
        <dbReference type="ARBA" id="ARBA00022723"/>
    </source>
</evidence>
<keyword evidence="6 8" id="KW-0472">Membrane</keyword>
<evidence type="ECO:0000313" key="10">
    <source>
        <dbReference type="EMBL" id="KAJ1731669.1"/>
    </source>
</evidence>
<dbReference type="AlphaFoldDB" id="A0A9W7YFU5"/>
<dbReference type="GO" id="GO:0020037">
    <property type="term" value="F:heme binding"/>
    <property type="evidence" value="ECO:0007669"/>
    <property type="project" value="UniProtKB-UniRule"/>
</dbReference>
<accession>A0A9W7YFU5</accession>
<dbReference type="SMART" id="SM01117">
    <property type="entry name" value="Cyt-b5"/>
    <property type="match status" value="1"/>
</dbReference>
<organism evidence="10 11">
    <name type="scientific">Coemansia biformis</name>
    <dbReference type="NCBI Taxonomy" id="1286918"/>
    <lineage>
        <taxon>Eukaryota</taxon>
        <taxon>Fungi</taxon>
        <taxon>Fungi incertae sedis</taxon>
        <taxon>Zoopagomycota</taxon>
        <taxon>Kickxellomycotina</taxon>
        <taxon>Kickxellomycetes</taxon>
        <taxon>Kickxellales</taxon>
        <taxon>Kickxellaceae</taxon>
        <taxon>Coemansia</taxon>
    </lineage>
</organism>
<keyword evidence="8" id="KW-1133">Transmembrane helix</keyword>
<gene>
    <name evidence="10" type="ORF">LPJ61_002418</name>
</gene>
<keyword evidence="3 8" id="KW-0812">Transmembrane</keyword>
<evidence type="ECO:0000256" key="1">
    <source>
        <dbReference type="ARBA" id="ARBA00004370"/>
    </source>
</evidence>
<dbReference type="InterPro" id="IPR018506">
    <property type="entry name" value="Cyt_B5_heme-BS"/>
</dbReference>
<keyword evidence="4 8" id="KW-0479">Metal-binding</keyword>
<dbReference type="GO" id="GO:0046872">
    <property type="term" value="F:metal ion binding"/>
    <property type="evidence" value="ECO:0007669"/>
    <property type="project" value="UniProtKB-UniRule"/>
</dbReference>
<keyword evidence="5 8" id="KW-0408">Iron</keyword>
<dbReference type="PROSITE" id="PS50255">
    <property type="entry name" value="CYTOCHROME_B5_2"/>
    <property type="match status" value="1"/>
</dbReference>
<dbReference type="Pfam" id="PF00173">
    <property type="entry name" value="Cyt-b5"/>
    <property type="match status" value="1"/>
</dbReference>